<evidence type="ECO:0000313" key="1">
    <source>
        <dbReference type="EMBL" id="XAI71127.1"/>
    </source>
</evidence>
<sequence>MSRIPHIKQFVDTTKATAQGFAPGQMFSIAPSPIDSLGPRSSLGIDLMLEQARRTNKPVIFLNLEAT</sequence>
<gene>
    <name evidence="1" type="ORF">Cygsa01_00081</name>
</gene>
<organism evidence="1">
    <name type="scientific">Pseudomonas phage Cygsa01</name>
    <dbReference type="NCBI Taxonomy" id="3138529"/>
    <lineage>
        <taxon>Viruses</taxon>
    </lineage>
</organism>
<name>A0AAU6W4G1_9VIRU</name>
<protein>
    <submittedName>
        <fullName evidence="1">Uncharacterized protein</fullName>
    </submittedName>
</protein>
<dbReference type="EMBL" id="PP179332">
    <property type="protein sequence ID" value="XAI71127.1"/>
    <property type="molecule type" value="Genomic_DNA"/>
</dbReference>
<proteinExistence type="predicted"/>
<accession>A0AAU6W4G1</accession>
<reference evidence="1" key="1">
    <citation type="journal article" date="2024" name="J. Gen. Virol.">
        <title>Novel phages of Pseudomonas syringae unveil numerous potential auxiliary metabolic genes.</title>
        <authorList>
            <person name="Feltin C."/>
            <person name="Garneau J.R."/>
            <person name="Morris C.E."/>
            <person name="Berard A."/>
            <person name="Torres-Barcelo C."/>
        </authorList>
    </citation>
    <scope>NUCLEOTIDE SEQUENCE</scope>
</reference>